<feature type="region of interest" description="Disordered" evidence="1">
    <location>
        <begin position="255"/>
        <end position="441"/>
    </location>
</feature>
<feature type="region of interest" description="Disordered" evidence="1">
    <location>
        <begin position="665"/>
        <end position="1014"/>
    </location>
</feature>
<feature type="compositionally biased region" description="Polar residues" evidence="1">
    <location>
        <begin position="714"/>
        <end position="723"/>
    </location>
</feature>
<sequence>MHTLVQPVSGRETQVDSGGPSLNQYRDRKLPDIPQADKLNATNSFHPPQPAGSSVTRGQILNPYSPSQQHTSNRAMDLTHPHSHSDFAVRDSNTSLQDRRKPDPMPPAASSTMSSMFSPSSSTSLSNPNTGAGVRPGLRQRDLSPHRKLQSDDLSAGFAYSLSSGASYYSPLTLPASLGISSSGSRNSSNGSVDRDHGGHLDLKRLLSRPALHKASGSSAVSLPSDSEVSGSSYIHSHLGADTVTRLAMYNITGTSSREEQNLQVGPSGSRSSSGHRSGSRDVSPAAQDAERERALSPRPSRNVLRRKPSARSNPTVAPPPSRDGQPRSAGTLPHSTSGKQRLRSADSAHGAPYRSASAPRQAASATSASTRQKEPPIPVGLTPAGRVAHAYKQQEQRREELAETSSYEDLIRRQGVSVHGSSSRTDQPPEDLDELKEESNGPYYTVFGGISEHRPATADSQGDTWIFNPYMSMEEHRSKTHPIPGMRKSLSRKVSGRLKKVADIVKRDRDISPSRVIHEDQARGRDADAWRPYDGQPQKRRSDSIPKSPRTPVRMSMDDYVDVSGQSKHSRRSIPTAKNGAPETAAEEGRRSEGVGSWAAKSGKGKDRDFNEDSSPGGKWWKLVKRLSTGGLRDKYRQRDSSPPPVPALPQDFHKLALPRMTFELPLKSTPGQDGGDDGVLLSRFMQSRASLSGVQTTPSPSHRHKASPPSRPSTGNKSSSAIAGRPSTTTRSSSPGSSDIASSGFFHRAHSTRSSTSSYGEELPPMPKPYDSPYGQHIVPPSELNRLNAGQDRAKADVSHKLRQPNRSRSAPVNDVRIASSVDDSRPSLPLPPRRRPPSATLQEMSPSPIIPSFPLSSLSEFGTLGPSNPPPRPKRSDQRKPARIDVMTLSRSMQAANVPATPRPHPSVSVDLNFSNRSSVNRSSYASTAKQVPPSPASSASPSSATRSPLTFREMESPRHAWTEQEKTSKWEDLLQRSDRAGGTLRLGESGLLSEEMNTALSEYSESDHDS</sequence>
<evidence type="ECO:0000256" key="1">
    <source>
        <dbReference type="SAM" id="MobiDB-lite"/>
    </source>
</evidence>
<feature type="region of interest" description="Disordered" evidence="1">
    <location>
        <begin position="1"/>
        <end position="150"/>
    </location>
</feature>
<gene>
    <name evidence="2" type="ORF">SCP_0901670</name>
</gene>
<feature type="compositionally biased region" description="Polar residues" evidence="1">
    <location>
        <begin position="40"/>
        <end position="74"/>
    </location>
</feature>
<feature type="compositionally biased region" description="Basic and acidic residues" evidence="1">
    <location>
        <begin position="77"/>
        <end position="89"/>
    </location>
</feature>
<feature type="compositionally biased region" description="Low complexity" evidence="1">
    <location>
        <begin position="985"/>
        <end position="999"/>
    </location>
</feature>
<feature type="compositionally biased region" description="Low complexity" evidence="1">
    <location>
        <begin position="108"/>
        <end position="130"/>
    </location>
</feature>
<name>A0A401GVN6_9APHY</name>
<feature type="compositionally biased region" description="Polar residues" evidence="1">
    <location>
        <begin position="255"/>
        <end position="267"/>
    </location>
</feature>
<proteinExistence type="predicted"/>
<feature type="region of interest" description="Disordered" evidence="1">
    <location>
        <begin position="477"/>
        <end position="496"/>
    </location>
</feature>
<feature type="compositionally biased region" description="Basic and acidic residues" evidence="1">
    <location>
        <begin position="139"/>
        <end position="150"/>
    </location>
</feature>
<dbReference type="OrthoDB" id="3364707at2759"/>
<dbReference type="AlphaFoldDB" id="A0A401GVN6"/>
<comment type="caution">
    <text evidence="2">The sequence shown here is derived from an EMBL/GenBank/DDBJ whole genome shotgun (WGS) entry which is preliminary data.</text>
</comment>
<feature type="compositionally biased region" description="Low complexity" evidence="1">
    <location>
        <begin position="848"/>
        <end position="862"/>
    </location>
</feature>
<feature type="compositionally biased region" description="Polar residues" evidence="1">
    <location>
        <begin position="686"/>
        <end position="702"/>
    </location>
</feature>
<feature type="compositionally biased region" description="Polar residues" evidence="1">
    <location>
        <begin position="11"/>
        <end position="24"/>
    </location>
</feature>
<accession>A0A401GVN6</accession>
<organism evidence="2 3">
    <name type="scientific">Sparassis crispa</name>
    <dbReference type="NCBI Taxonomy" id="139825"/>
    <lineage>
        <taxon>Eukaryota</taxon>
        <taxon>Fungi</taxon>
        <taxon>Dikarya</taxon>
        <taxon>Basidiomycota</taxon>
        <taxon>Agaricomycotina</taxon>
        <taxon>Agaricomycetes</taxon>
        <taxon>Polyporales</taxon>
        <taxon>Sparassidaceae</taxon>
        <taxon>Sparassis</taxon>
    </lineage>
</organism>
<feature type="region of interest" description="Disordered" evidence="1">
    <location>
        <begin position="513"/>
        <end position="652"/>
    </location>
</feature>
<feature type="compositionally biased region" description="Low complexity" evidence="1">
    <location>
        <begin position="352"/>
        <end position="371"/>
    </location>
</feature>
<feature type="compositionally biased region" description="Low complexity" evidence="1">
    <location>
        <begin position="918"/>
        <end position="927"/>
    </location>
</feature>
<dbReference type="RefSeq" id="XP_027617201.1">
    <property type="nucleotide sequence ID" value="XM_027761400.1"/>
</dbReference>
<evidence type="ECO:0000313" key="3">
    <source>
        <dbReference type="Proteomes" id="UP000287166"/>
    </source>
</evidence>
<feature type="compositionally biased region" description="Basic and acidic residues" evidence="1">
    <location>
        <begin position="393"/>
        <end position="402"/>
    </location>
</feature>
<evidence type="ECO:0000313" key="2">
    <source>
        <dbReference type="EMBL" id="GBE86288.1"/>
    </source>
</evidence>
<feature type="compositionally biased region" description="Low complexity" evidence="1">
    <location>
        <begin position="268"/>
        <end position="277"/>
    </location>
</feature>
<protein>
    <submittedName>
        <fullName evidence="2">Uncharacterized protein</fullName>
    </submittedName>
</protein>
<reference evidence="2 3" key="1">
    <citation type="journal article" date="2018" name="Sci. Rep.">
        <title>Genome sequence of the cauliflower mushroom Sparassis crispa (Hanabiratake) and its association with beneficial usage.</title>
        <authorList>
            <person name="Kiyama R."/>
            <person name="Furutani Y."/>
            <person name="Kawaguchi K."/>
            <person name="Nakanishi T."/>
        </authorList>
    </citation>
    <scope>NUCLEOTIDE SEQUENCE [LARGE SCALE GENOMIC DNA]</scope>
</reference>
<dbReference type="GeneID" id="38783205"/>
<keyword evidence="3" id="KW-1185">Reference proteome</keyword>
<dbReference type="EMBL" id="BFAD01000009">
    <property type="protein sequence ID" value="GBE86288.1"/>
    <property type="molecule type" value="Genomic_DNA"/>
</dbReference>
<feature type="compositionally biased region" description="Basic and acidic residues" evidence="1">
    <location>
        <begin position="956"/>
        <end position="983"/>
    </location>
</feature>
<feature type="compositionally biased region" description="Low complexity" evidence="1">
    <location>
        <begin position="726"/>
        <end position="745"/>
    </location>
</feature>
<dbReference type="Proteomes" id="UP000287166">
    <property type="component" value="Unassembled WGS sequence"/>
</dbReference>
<dbReference type="InParanoid" id="A0A401GVN6"/>
<feature type="compositionally biased region" description="Basic and acidic residues" evidence="1">
    <location>
        <begin position="513"/>
        <end position="532"/>
    </location>
</feature>
<feature type="compositionally biased region" description="Basic and acidic residues" evidence="1">
    <location>
        <begin position="877"/>
        <end position="886"/>
    </location>
</feature>